<evidence type="ECO:0000313" key="2">
    <source>
        <dbReference type="Proteomes" id="UP000485058"/>
    </source>
</evidence>
<sequence length="147" mass="17147">MEMQVVQIQQKRELAENRLRGYLHAKQREVQAWLDQTQRFGRLSREEFEAEMRRVEDIVNFQTNLILYQVADPNARRDYLQKYGCSKWSEKALAVVARYSPLLELGAGLGHWQQQLEARGSDCLAFDNGQQLPVHDVRTQDPVFVGK</sequence>
<dbReference type="Proteomes" id="UP000485058">
    <property type="component" value="Unassembled WGS sequence"/>
</dbReference>
<dbReference type="EMBL" id="BLLF01000262">
    <property type="protein sequence ID" value="GFH09775.1"/>
    <property type="molecule type" value="Genomic_DNA"/>
</dbReference>
<reference evidence="1 2" key="1">
    <citation type="submission" date="2020-02" db="EMBL/GenBank/DDBJ databases">
        <title>Draft genome sequence of Haematococcus lacustris strain NIES-144.</title>
        <authorList>
            <person name="Morimoto D."/>
            <person name="Nakagawa S."/>
            <person name="Yoshida T."/>
            <person name="Sawayama S."/>
        </authorList>
    </citation>
    <scope>NUCLEOTIDE SEQUENCE [LARGE SCALE GENOMIC DNA]</scope>
    <source>
        <strain evidence="1 2">NIES-144</strain>
    </source>
</reference>
<proteinExistence type="predicted"/>
<comment type="caution">
    <text evidence="1">The sequence shown here is derived from an EMBL/GenBank/DDBJ whole genome shotgun (WGS) entry which is preliminary data.</text>
</comment>
<feature type="non-terminal residue" evidence="1">
    <location>
        <position position="1"/>
    </location>
</feature>
<protein>
    <submittedName>
        <fullName evidence="1">Uncharacterized protein</fullName>
    </submittedName>
</protein>
<feature type="non-terminal residue" evidence="1">
    <location>
        <position position="147"/>
    </location>
</feature>
<accession>A0A699YKG9</accession>
<gene>
    <name evidence="1" type="ORF">HaLaN_04984</name>
</gene>
<name>A0A699YKG9_HAELA</name>
<evidence type="ECO:0000313" key="1">
    <source>
        <dbReference type="EMBL" id="GFH09775.1"/>
    </source>
</evidence>
<keyword evidence="2" id="KW-1185">Reference proteome</keyword>
<dbReference type="AlphaFoldDB" id="A0A699YKG9"/>
<organism evidence="1 2">
    <name type="scientific">Haematococcus lacustris</name>
    <name type="common">Green alga</name>
    <name type="synonym">Haematococcus pluvialis</name>
    <dbReference type="NCBI Taxonomy" id="44745"/>
    <lineage>
        <taxon>Eukaryota</taxon>
        <taxon>Viridiplantae</taxon>
        <taxon>Chlorophyta</taxon>
        <taxon>core chlorophytes</taxon>
        <taxon>Chlorophyceae</taxon>
        <taxon>CS clade</taxon>
        <taxon>Chlamydomonadales</taxon>
        <taxon>Haematococcaceae</taxon>
        <taxon>Haematococcus</taxon>
    </lineage>
</organism>